<dbReference type="PANTHER" id="PTHR32125:SF4">
    <property type="entry name" value="2-C-METHYL-D-ERYTHRITOL 4-PHOSPHATE CYTIDYLYLTRANSFERASE, CHLOROPLASTIC"/>
    <property type="match status" value="1"/>
</dbReference>
<proteinExistence type="predicted"/>
<dbReference type="SUPFAM" id="SSF53448">
    <property type="entry name" value="Nucleotide-diphospho-sugar transferases"/>
    <property type="match status" value="1"/>
</dbReference>
<keyword evidence="2 7" id="KW-0548">Nucleotidyltransferase</keyword>
<evidence type="ECO:0000313" key="4">
    <source>
        <dbReference type="EMBL" id="AZT94675.1"/>
    </source>
</evidence>
<feature type="compositionally biased region" description="Basic and acidic residues" evidence="3">
    <location>
        <begin position="147"/>
        <end position="158"/>
    </location>
</feature>
<dbReference type="GO" id="GO:0050518">
    <property type="term" value="F:2-C-methyl-D-erythritol 4-phosphate cytidylyltransferase activity"/>
    <property type="evidence" value="ECO:0007669"/>
    <property type="project" value="TreeGrafter"/>
</dbReference>
<dbReference type="RefSeq" id="WP_081448576.1">
    <property type="nucleotide sequence ID" value="NZ_JABUXZ010000002.1"/>
</dbReference>
<feature type="compositionally biased region" description="Basic and acidic residues" evidence="3">
    <location>
        <begin position="285"/>
        <end position="301"/>
    </location>
</feature>
<keyword evidence="1 7" id="KW-0808">Transferase</keyword>
<dbReference type="Pfam" id="PF01128">
    <property type="entry name" value="IspD"/>
    <property type="match status" value="2"/>
</dbReference>
<dbReference type="PANTHER" id="PTHR32125">
    <property type="entry name" value="2-C-METHYL-D-ERYTHRITOL 4-PHOSPHATE CYTIDYLYLTRANSFERASE, CHLOROPLASTIC"/>
    <property type="match status" value="1"/>
</dbReference>
<reference evidence="4 11" key="2">
    <citation type="submission" date="2017-12" db="EMBL/GenBank/DDBJ databases">
        <authorList>
            <person name="Levesque S."/>
        </authorList>
    </citation>
    <scope>NUCLEOTIDE SEQUENCE [LARGE SCALE GENOMIC DNA]</scope>
    <source>
        <strain evidence="4 11">SMQ-1417</strain>
    </source>
</reference>
<feature type="compositionally biased region" description="Basic and acidic residues" evidence="3">
    <location>
        <begin position="308"/>
        <end position="320"/>
    </location>
</feature>
<name>A0A2A3Z871_BREAU</name>
<dbReference type="AlphaFoldDB" id="A0A2A3Z871"/>
<feature type="region of interest" description="Disordered" evidence="3">
    <location>
        <begin position="147"/>
        <end position="192"/>
    </location>
</feature>
<dbReference type="EMBL" id="NRGX01000001">
    <property type="protein sequence ID" value="PCC17710.1"/>
    <property type="molecule type" value="Genomic_DNA"/>
</dbReference>
<dbReference type="Proteomes" id="UP000217564">
    <property type="component" value="Unassembled WGS sequence"/>
</dbReference>
<dbReference type="InterPro" id="IPR029044">
    <property type="entry name" value="Nucleotide-diphossugar_trans"/>
</dbReference>
<evidence type="ECO:0000313" key="5">
    <source>
        <dbReference type="EMBL" id="PCC17710.1"/>
    </source>
</evidence>
<dbReference type="Gene3D" id="3.90.550.10">
    <property type="entry name" value="Spore Coat Polysaccharide Biosynthesis Protein SpsA, Chain A"/>
    <property type="match status" value="1"/>
</dbReference>
<evidence type="ECO:0000313" key="9">
    <source>
        <dbReference type="Proteomes" id="UP000218377"/>
    </source>
</evidence>
<protein>
    <submittedName>
        <fullName evidence="7">2-C-methyl-D-erythritol 4-phosphate cytidylyltransferase</fullName>
    </submittedName>
</protein>
<dbReference type="Proteomes" id="UP000218377">
    <property type="component" value="Unassembled WGS sequence"/>
</dbReference>
<dbReference type="InterPro" id="IPR050088">
    <property type="entry name" value="IspD/TarI_cytidylyltransf_bact"/>
</dbReference>
<reference evidence="4 11" key="3">
    <citation type="submission" date="2019-01" db="EMBL/GenBank/DDBJ databases">
        <title>Comparative genomic analysis of Brevibacterium aurantiacum sheds light on its evolution and its adaptation to smear-ripened cheeses.</title>
        <authorList>
            <person name="Moineau S."/>
        </authorList>
    </citation>
    <scope>NUCLEOTIDE SEQUENCE [LARGE SCALE GENOMIC DNA]</scope>
    <source>
        <strain evidence="4 11">SMQ-1417</strain>
    </source>
</reference>
<dbReference type="Proteomes" id="UP000218620">
    <property type="component" value="Unassembled WGS sequence"/>
</dbReference>
<evidence type="ECO:0000313" key="10">
    <source>
        <dbReference type="Proteomes" id="UP000218620"/>
    </source>
</evidence>
<evidence type="ECO:0000256" key="1">
    <source>
        <dbReference type="ARBA" id="ARBA00022679"/>
    </source>
</evidence>
<sequence length="320" mass="33543">MVPAAGSGSRLGSADPKALVRLNGKSLLARSLETIISSGVASAIVVAAPEEFLMRARSEIDSIAESTLTDSGTDHSDISITVVAGGNDRIESVQLALKSAGAADVVLVHDAARALTPPEVFRRVVAAVRAGAEAVVPVLPMTDTVRRAETRPAVKSDRGTAVNDGPSAPEPRPEANGRQLVVESSAESDQELPTVEVLHGDLDRSRLRRVQTPQGFTASTLRRAHDKYEEDLASSGPGAVAATDDAGLVERLGVDVVAVDGDEEALKITYPLDLVLGEHIATMRDAEETKRSAEVAGRDDTMSAASEASDKAESEQGERR</sequence>
<dbReference type="EMBL" id="NRGP01000005">
    <property type="protein sequence ID" value="PCC47681.1"/>
    <property type="molecule type" value="Genomic_DNA"/>
</dbReference>
<evidence type="ECO:0000313" key="8">
    <source>
        <dbReference type="Proteomes" id="UP000217564"/>
    </source>
</evidence>
<dbReference type="InterPro" id="IPR034683">
    <property type="entry name" value="IspD/TarI"/>
</dbReference>
<dbReference type="EMBL" id="CP025330">
    <property type="protein sequence ID" value="AZT94675.1"/>
    <property type="molecule type" value="Genomic_DNA"/>
</dbReference>
<dbReference type="Proteomes" id="UP000283000">
    <property type="component" value="Chromosome"/>
</dbReference>
<evidence type="ECO:0000313" key="11">
    <source>
        <dbReference type="Proteomes" id="UP000283000"/>
    </source>
</evidence>
<dbReference type="InterPro" id="IPR018294">
    <property type="entry name" value="ISPD_synthase_CS"/>
</dbReference>
<dbReference type="EMBL" id="NRGQ01000018">
    <property type="protein sequence ID" value="PCC42405.1"/>
    <property type="molecule type" value="Genomic_DNA"/>
</dbReference>
<dbReference type="CDD" id="cd02516">
    <property type="entry name" value="CDP-ME_synthetase"/>
    <property type="match status" value="1"/>
</dbReference>
<evidence type="ECO:0000256" key="2">
    <source>
        <dbReference type="ARBA" id="ARBA00022695"/>
    </source>
</evidence>
<dbReference type="PROSITE" id="PS01295">
    <property type="entry name" value="ISPD"/>
    <property type="match status" value="1"/>
</dbReference>
<reference evidence="8 9" key="1">
    <citation type="journal article" date="2017" name="Elife">
        <title>Extensive horizontal gene transfer in cheese-associated bacteria.</title>
        <authorList>
            <person name="Bonham K.S."/>
            <person name="Wolfe B.E."/>
            <person name="Dutton R.J."/>
        </authorList>
    </citation>
    <scope>NUCLEOTIDE SEQUENCE [LARGE SCALE GENOMIC DNA]</scope>
    <source>
        <strain evidence="7 8">947_7</strain>
        <strain evidence="6 10">962_8</strain>
        <strain evidence="5 9">JB5</strain>
    </source>
</reference>
<organism evidence="7 8">
    <name type="scientific">Brevibacterium aurantiacum</name>
    <dbReference type="NCBI Taxonomy" id="273384"/>
    <lineage>
        <taxon>Bacteria</taxon>
        <taxon>Bacillati</taxon>
        <taxon>Actinomycetota</taxon>
        <taxon>Actinomycetes</taxon>
        <taxon>Micrococcales</taxon>
        <taxon>Brevibacteriaceae</taxon>
        <taxon>Brevibacterium</taxon>
    </lineage>
</organism>
<evidence type="ECO:0000313" key="7">
    <source>
        <dbReference type="EMBL" id="PCC47681.1"/>
    </source>
</evidence>
<evidence type="ECO:0000313" key="6">
    <source>
        <dbReference type="EMBL" id="PCC42405.1"/>
    </source>
</evidence>
<evidence type="ECO:0000256" key="3">
    <source>
        <dbReference type="SAM" id="MobiDB-lite"/>
    </source>
</evidence>
<accession>A0A2A3Z871</accession>
<feature type="region of interest" description="Disordered" evidence="3">
    <location>
        <begin position="285"/>
        <end position="320"/>
    </location>
</feature>
<dbReference type="GO" id="GO:0008299">
    <property type="term" value="P:isoprenoid biosynthetic process"/>
    <property type="evidence" value="ECO:0007669"/>
    <property type="project" value="InterPro"/>
</dbReference>
<gene>
    <name evidence="7" type="ORF">CIK64_04110</name>
    <name evidence="6" type="ORF">CIK65_11740</name>
    <name evidence="5" type="ORF">CIK79_05045</name>
    <name evidence="4" type="ORF">CXR23_17240</name>
</gene>